<dbReference type="EMBL" id="JAPEIS010000001">
    <property type="protein sequence ID" value="KAJ8070714.1"/>
    <property type="molecule type" value="Genomic_DNA"/>
</dbReference>
<dbReference type="InterPro" id="IPR056009">
    <property type="entry name" value="DUF7587"/>
</dbReference>
<feature type="compositionally biased region" description="Polar residues" evidence="1">
    <location>
        <begin position="29"/>
        <end position="54"/>
    </location>
</feature>
<dbReference type="AlphaFoldDB" id="A0A9X0DPD7"/>
<reference evidence="3" key="1">
    <citation type="submission" date="2022-11" db="EMBL/GenBank/DDBJ databases">
        <title>Genome Resource of Sclerotinia nivalis Strain SnTB1, a Plant Pathogen Isolated from American Ginseng.</title>
        <authorList>
            <person name="Fan S."/>
        </authorList>
    </citation>
    <scope>NUCLEOTIDE SEQUENCE</scope>
    <source>
        <strain evidence="3">SnTB1</strain>
    </source>
</reference>
<organism evidence="3 4">
    <name type="scientific">Sclerotinia nivalis</name>
    <dbReference type="NCBI Taxonomy" id="352851"/>
    <lineage>
        <taxon>Eukaryota</taxon>
        <taxon>Fungi</taxon>
        <taxon>Dikarya</taxon>
        <taxon>Ascomycota</taxon>
        <taxon>Pezizomycotina</taxon>
        <taxon>Leotiomycetes</taxon>
        <taxon>Helotiales</taxon>
        <taxon>Sclerotiniaceae</taxon>
        <taxon>Sclerotinia</taxon>
    </lineage>
</organism>
<gene>
    <name evidence="3" type="ORF">OCU04_001085</name>
</gene>
<feature type="domain" description="DUF7587" evidence="2">
    <location>
        <begin position="14"/>
        <end position="149"/>
    </location>
</feature>
<accession>A0A9X0DPD7</accession>
<dbReference type="Pfam" id="PF24494">
    <property type="entry name" value="DUF7587"/>
    <property type="match status" value="1"/>
</dbReference>
<name>A0A9X0DPD7_9HELO</name>
<protein>
    <recommendedName>
        <fullName evidence="2">DUF7587 domain-containing protein</fullName>
    </recommendedName>
</protein>
<comment type="caution">
    <text evidence="3">The sequence shown here is derived from an EMBL/GenBank/DDBJ whole genome shotgun (WGS) entry which is preliminary data.</text>
</comment>
<proteinExistence type="predicted"/>
<dbReference type="OrthoDB" id="5383867at2759"/>
<evidence type="ECO:0000259" key="2">
    <source>
        <dbReference type="Pfam" id="PF24494"/>
    </source>
</evidence>
<evidence type="ECO:0000313" key="3">
    <source>
        <dbReference type="EMBL" id="KAJ8070714.1"/>
    </source>
</evidence>
<dbReference type="Proteomes" id="UP001152300">
    <property type="component" value="Unassembled WGS sequence"/>
</dbReference>
<feature type="region of interest" description="Disordered" evidence="1">
    <location>
        <begin position="29"/>
        <end position="61"/>
    </location>
</feature>
<sequence>MDYTKITPLPRNRRPSILFRVEHSGNSSFRVKNSGNSSFNKNDSMLSRNFQDPDQNPLPPTHKNFHAHLAWDHTPTPFLSFFNTWSEALKRRNWLLNQKYTGISIIAIKAQTLSNLYSAYEVATLLGYPQDKLGRHRREYLVWGGIPADDYRILAIFDGDGSEKAVSLFGGTVEVVLPGNWARDTVGEDLREKLLEEIYILTGVWDVDIRNYLMECMA</sequence>
<keyword evidence="4" id="KW-1185">Reference proteome</keyword>
<evidence type="ECO:0000256" key="1">
    <source>
        <dbReference type="SAM" id="MobiDB-lite"/>
    </source>
</evidence>
<evidence type="ECO:0000313" key="4">
    <source>
        <dbReference type="Proteomes" id="UP001152300"/>
    </source>
</evidence>